<evidence type="ECO:0000259" key="11">
    <source>
        <dbReference type="PROSITE" id="PS50071"/>
    </source>
</evidence>
<feature type="compositionally biased region" description="Polar residues" evidence="10">
    <location>
        <begin position="29"/>
        <end position="39"/>
    </location>
</feature>
<dbReference type="PROSITE" id="PS00027">
    <property type="entry name" value="HOMEOBOX_1"/>
    <property type="match status" value="1"/>
</dbReference>
<dbReference type="InterPro" id="IPR000047">
    <property type="entry name" value="HTH_motif"/>
</dbReference>
<evidence type="ECO:0000256" key="10">
    <source>
        <dbReference type="SAM" id="MobiDB-lite"/>
    </source>
</evidence>
<sequence length="225" mass="25245">MEVEGRSEQGKPRKGRVCSSLWLESCPASRTQTSTVDTSAQHHRSLSGVAVETPRLSPRRQGGHLHSRRRHRTTFSPAQLEQLESAFGRNQYPDVWAREDLARDTGLSEARIQVWFQNRRAKQRKQERSLLQSLVHLSPATFSGFLPESSACPYSYSTPSPPGTCFPHPYNYTLPCQPSTGGSFARPHQSEDWYSTLHPNPAGHLPCPPPPPMLPLSLEPPKSWN</sequence>
<keyword evidence="5 8" id="KW-0371">Homeobox</keyword>
<name>A0ABP0A9D7_PIPNA</name>
<feature type="compositionally biased region" description="Low complexity" evidence="10">
    <location>
        <begin position="215"/>
        <end position="225"/>
    </location>
</feature>
<evidence type="ECO:0000256" key="8">
    <source>
        <dbReference type="PROSITE-ProRule" id="PRU00108"/>
    </source>
</evidence>
<comment type="similarity">
    <text evidence="2">Belongs to the paired homeobox family.</text>
</comment>
<evidence type="ECO:0000313" key="13">
    <source>
        <dbReference type="Proteomes" id="UP001314169"/>
    </source>
</evidence>
<feature type="domain" description="Homeobox" evidence="11">
    <location>
        <begin position="66"/>
        <end position="126"/>
    </location>
</feature>
<evidence type="ECO:0000256" key="2">
    <source>
        <dbReference type="ARBA" id="ARBA00005733"/>
    </source>
</evidence>
<dbReference type="SUPFAM" id="SSF46689">
    <property type="entry name" value="Homeodomain-like"/>
    <property type="match status" value="1"/>
</dbReference>
<dbReference type="InterPro" id="IPR001356">
    <property type="entry name" value="HD"/>
</dbReference>
<dbReference type="EMBL" id="OY882862">
    <property type="protein sequence ID" value="CAK6445117.1"/>
    <property type="molecule type" value="Genomic_DNA"/>
</dbReference>
<dbReference type="SMART" id="SM00389">
    <property type="entry name" value="HOX"/>
    <property type="match status" value="1"/>
</dbReference>
<dbReference type="PRINTS" id="PR00031">
    <property type="entry name" value="HTHREPRESSR"/>
</dbReference>
<feature type="compositionally biased region" description="Basic residues" evidence="10">
    <location>
        <begin position="57"/>
        <end position="73"/>
    </location>
</feature>
<accession>A0ABP0A9D7</accession>
<dbReference type="InterPro" id="IPR017970">
    <property type="entry name" value="Homeobox_CS"/>
</dbReference>
<feature type="region of interest" description="Disordered" evidence="10">
    <location>
        <begin position="29"/>
        <end position="77"/>
    </location>
</feature>
<evidence type="ECO:0000256" key="9">
    <source>
        <dbReference type="RuleBase" id="RU000682"/>
    </source>
</evidence>
<dbReference type="Gene3D" id="1.10.10.60">
    <property type="entry name" value="Homeodomain-like"/>
    <property type="match status" value="1"/>
</dbReference>
<feature type="DNA-binding region" description="Homeobox" evidence="8">
    <location>
        <begin position="68"/>
        <end position="127"/>
    </location>
</feature>
<dbReference type="PROSITE" id="PS50071">
    <property type="entry name" value="HOMEOBOX_2"/>
    <property type="match status" value="1"/>
</dbReference>
<evidence type="ECO:0000256" key="5">
    <source>
        <dbReference type="ARBA" id="ARBA00023155"/>
    </source>
</evidence>
<evidence type="ECO:0000256" key="3">
    <source>
        <dbReference type="ARBA" id="ARBA00019432"/>
    </source>
</evidence>
<dbReference type="PANTHER" id="PTHR47409:SF1">
    <property type="entry name" value="HOMEOBOX PROTEIN PROPHET OF PIT-1"/>
    <property type="match status" value="1"/>
</dbReference>
<dbReference type="CDD" id="cd00086">
    <property type="entry name" value="homeodomain"/>
    <property type="match status" value="1"/>
</dbReference>
<keyword evidence="13" id="KW-1185">Reference proteome</keyword>
<dbReference type="Pfam" id="PF00046">
    <property type="entry name" value="Homeodomain"/>
    <property type="match status" value="1"/>
</dbReference>
<dbReference type="InterPro" id="IPR009057">
    <property type="entry name" value="Homeodomain-like_sf"/>
</dbReference>
<dbReference type="PANTHER" id="PTHR47409">
    <property type="entry name" value="HOMEOBOX PROTEIN PROPHET OF PIT-1"/>
    <property type="match status" value="1"/>
</dbReference>
<protein>
    <recommendedName>
        <fullName evidence="3">Homeobox protein prophet of Pit-1</fullName>
    </recommendedName>
    <alternativeName>
        <fullName evidence="7">Pituitary-specific homeodomain factor</fullName>
    </alternativeName>
</protein>
<organism evidence="12 13">
    <name type="scientific">Pipistrellus nathusii</name>
    <name type="common">Nathusius' pipistrelle</name>
    <dbReference type="NCBI Taxonomy" id="59473"/>
    <lineage>
        <taxon>Eukaryota</taxon>
        <taxon>Metazoa</taxon>
        <taxon>Chordata</taxon>
        <taxon>Craniata</taxon>
        <taxon>Vertebrata</taxon>
        <taxon>Euteleostomi</taxon>
        <taxon>Mammalia</taxon>
        <taxon>Eutheria</taxon>
        <taxon>Laurasiatheria</taxon>
        <taxon>Chiroptera</taxon>
        <taxon>Yangochiroptera</taxon>
        <taxon>Vespertilionidae</taxon>
        <taxon>Pipistrellus</taxon>
    </lineage>
</organism>
<dbReference type="InterPro" id="IPR042412">
    <property type="entry name" value="PROP1"/>
</dbReference>
<comment type="function">
    <text evidence="1">Possibly involved in the ontogenesis of pituitary gonadotropes, as well as somatotropes, lactotropes and caudomedial thyrotropes.</text>
</comment>
<reference evidence="12" key="1">
    <citation type="submission" date="2023-12" db="EMBL/GenBank/DDBJ databases">
        <authorList>
            <person name="Brown T."/>
        </authorList>
    </citation>
    <scope>NUCLEOTIDE SEQUENCE</scope>
</reference>
<proteinExistence type="inferred from homology"/>
<keyword evidence="4 8" id="KW-0238">DNA-binding</keyword>
<evidence type="ECO:0000256" key="1">
    <source>
        <dbReference type="ARBA" id="ARBA00002030"/>
    </source>
</evidence>
<gene>
    <name evidence="12" type="ORF">MPIPNATIZW_LOCUS13423</name>
</gene>
<evidence type="ECO:0000256" key="6">
    <source>
        <dbReference type="ARBA" id="ARBA00023242"/>
    </source>
</evidence>
<evidence type="ECO:0000313" key="12">
    <source>
        <dbReference type="EMBL" id="CAK6445117.1"/>
    </source>
</evidence>
<feature type="region of interest" description="Disordered" evidence="10">
    <location>
        <begin position="179"/>
        <end position="225"/>
    </location>
</feature>
<evidence type="ECO:0000256" key="7">
    <source>
        <dbReference type="ARBA" id="ARBA00030888"/>
    </source>
</evidence>
<keyword evidence="6 8" id="KW-0539">Nucleus</keyword>
<dbReference type="Proteomes" id="UP001314169">
    <property type="component" value="Chromosome 5"/>
</dbReference>
<evidence type="ECO:0000256" key="4">
    <source>
        <dbReference type="ARBA" id="ARBA00023125"/>
    </source>
</evidence>
<comment type="subcellular location">
    <subcellularLocation>
        <location evidence="8 9">Nucleus</location>
    </subcellularLocation>
</comment>